<dbReference type="EMBL" id="PEBW01000002">
    <property type="protein sequence ID" value="PTQ52711.1"/>
    <property type="molecule type" value="Genomic_DNA"/>
</dbReference>
<dbReference type="Pfam" id="PF13365">
    <property type="entry name" value="Trypsin_2"/>
    <property type="match status" value="1"/>
</dbReference>
<organism evidence="5 6">
    <name type="scientific">Brockia lithotrophica</name>
    <dbReference type="NCBI Taxonomy" id="933949"/>
    <lineage>
        <taxon>Bacteria</taxon>
        <taxon>Bacillati</taxon>
        <taxon>Bacillota</taxon>
        <taxon>Bacilli</taxon>
        <taxon>Bacillales</taxon>
        <taxon>Bacillales Family X. Incertae Sedis</taxon>
        <taxon>Brockia</taxon>
    </lineage>
</organism>
<dbReference type="Proteomes" id="UP000244016">
    <property type="component" value="Unassembled WGS sequence"/>
</dbReference>
<dbReference type="Gene3D" id="2.40.10.120">
    <property type="match status" value="1"/>
</dbReference>
<evidence type="ECO:0000256" key="3">
    <source>
        <dbReference type="ARBA" id="ARBA00022825"/>
    </source>
</evidence>
<dbReference type="InterPro" id="IPR001940">
    <property type="entry name" value="Peptidase_S1C"/>
</dbReference>
<keyword evidence="1 5" id="KW-0645">Protease</keyword>
<accession>A0A2T5G947</accession>
<dbReference type="PANTHER" id="PTHR43343:SF3">
    <property type="entry name" value="PROTEASE DO-LIKE 8, CHLOROPLASTIC"/>
    <property type="match status" value="1"/>
</dbReference>
<comment type="caution">
    <text evidence="5">The sequence shown here is derived from an EMBL/GenBank/DDBJ whole genome shotgun (WGS) entry which is preliminary data.</text>
</comment>
<dbReference type="GO" id="GO:0004252">
    <property type="term" value="F:serine-type endopeptidase activity"/>
    <property type="evidence" value="ECO:0007669"/>
    <property type="project" value="InterPro"/>
</dbReference>
<dbReference type="InterPro" id="IPR051201">
    <property type="entry name" value="Chloro_Bact_Ser_Proteases"/>
</dbReference>
<dbReference type="AlphaFoldDB" id="A0A2T5G947"/>
<name>A0A2T5G947_9BACL</name>
<keyword evidence="2" id="KW-0378">Hydrolase</keyword>
<feature type="region of interest" description="Disordered" evidence="4">
    <location>
        <begin position="1"/>
        <end position="59"/>
    </location>
</feature>
<feature type="compositionally biased region" description="Basic and acidic residues" evidence="4">
    <location>
        <begin position="31"/>
        <end position="44"/>
    </location>
</feature>
<dbReference type="PANTHER" id="PTHR43343">
    <property type="entry name" value="PEPTIDASE S12"/>
    <property type="match status" value="1"/>
</dbReference>
<dbReference type="PRINTS" id="PR00834">
    <property type="entry name" value="PROTEASES2C"/>
</dbReference>
<sequence length="282" mass="31180">MKAPRPTWSSLFGEKTSSRGAENGNGRRRSEKISPLRIHPEKQGAQRKHGSAQEATRAPHPANVFVEVVRKVQNGVVAVRTVARDRDTVPLPWPYFPFFPPEERRDVMPGTQFGSGFVIHPRGYVLTNAHILTQAEEIHVKVGQKTFPARIAWEDRRRDIAVLDVRPPRRLHPLPLGSSERTEVGEWVLAIGNPLGLENTVTVGIVSAKHRAFRTPEHDYEDVIQTDAAINPGNSGGPLLNLYGEVVGVNAAIIRQSQSIGFAIAVDPLKPLLRPFLPPEPS</sequence>
<keyword evidence="3" id="KW-0720">Serine protease</keyword>
<evidence type="ECO:0000256" key="1">
    <source>
        <dbReference type="ARBA" id="ARBA00022670"/>
    </source>
</evidence>
<proteinExistence type="predicted"/>
<protein>
    <submittedName>
        <fullName evidence="5">HtrA protease/chaperone protein</fullName>
    </submittedName>
</protein>
<evidence type="ECO:0000313" key="6">
    <source>
        <dbReference type="Proteomes" id="UP000244016"/>
    </source>
</evidence>
<evidence type="ECO:0000313" key="5">
    <source>
        <dbReference type="EMBL" id="PTQ52711.1"/>
    </source>
</evidence>
<evidence type="ECO:0000256" key="2">
    <source>
        <dbReference type="ARBA" id="ARBA00022801"/>
    </source>
</evidence>
<dbReference type="InterPro" id="IPR009003">
    <property type="entry name" value="Peptidase_S1_PA"/>
</dbReference>
<reference evidence="5 6" key="1">
    <citation type="submission" date="2017-08" db="EMBL/GenBank/DDBJ databases">
        <title>Burning lignite coal seam in the remote Altai Mountains harbors a hydrogen-driven thermophilic microbial community.</title>
        <authorList>
            <person name="Kadnikov V.V."/>
            <person name="Mardanov A.V."/>
            <person name="Ivasenko D."/>
            <person name="Beletsky A.V."/>
            <person name="Karnachuk O.V."/>
            <person name="Ravin N.V."/>
        </authorList>
    </citation>
    <scope>NUCLEOTIDE SEQUENCE [LARGE SCALE GENOMIC DNA]</scope>
    <source>
        <strain evidence="5">AL31</strain>
    </source>
</reference>
<dbReference type="GO" id="GO:0006508">
    <property type="term" value="P:proteolysis"/>
    <property type="evidence" value="ECO:0007669"/>
    <property type="project" value="UniProtKB-KW"/>
</dbReference>
<dbReference type="SUPFAM" id="SSF50494">
    <property type="entry name" value="Trypsin-like serine proteases"/>
    <property type="match status" value="1"/>
</dbReference>
<gene>
    <name evidence="5" type="ORF">BLITH_0890</name>
</gene>
<evidence type="ECO:0000256" key="4">
    <source>
        <dbReference type="SAM" id="MobiDB-lite"/>
    </source>
</evidence>